<evidence type="ECO:0000256" key="1">
    <source>
        <dbReference type="ARBA" id="ARBA00022737"/>
    </source>
</evidence>
<dbReference type="PROSITE" id="PS50088">
    <property type="entry name" value="ANK_REPEAT"/>
    <property type="match status" value="5"/>
</dbReference>
<dbReference type="SUPFAM" id="SSF158235">
    <property type="entry name" value="SOCS box-like"/>
    <property type="match status" value="1"/>
</dbReference>
<dbReference type="Proteomes" id="UP000271974">
    <property type="component" value="Unassembled WGS sequence"/>
</dbReference>
<feature type="repeat" description="ANK" evidence="3">
    <location>
        <begin position="141"/>
        <end position="173"/>
    </location>
</feature>
<dbReference type="PROSITE" id="PS50225">
    <property type="entry name" value="SOCS"/>
    <property type="match status" value="1"/>
</dbReference>
<name>A0A3S1B4S3_ELYCH</name>
<dbReference type="SUPFAM" id="SSF48403">
    <property type="entry name" value="Ankyrin repeat"/>
    <property type="match status" value="1"/>
</dbReference>
<keyword evidence="6" id="KW-1185">Reference proteome</keyword>
<dbReference type="EMBL" id="RQTK01001137">
    <property type="protein sequence ID" value="RUS71947.1"/>
    <property type="molecule type" value="Genomic_DNA"/>
</dbReference>
<protein>
    <recommendedName>
        <fullName evidence="4">SOCS box domain-containing protein</fullName>
    </recommendedName>
</protein>
<dbReference type="Gene3D" id="1.25.40.20">
    <property type="entry name" value="Ankyrin repeat-containing domain"/>
    <property type="match status" value="2"/>
</dbReference>
<dbReference type="OrthoDB" id="194358at2759"/>
<feature type="repeat" description="ANK" evidence="3">
    <location>
        <begin position="108"/>
        <end position="140"/>
    </location>
</feature>
<dbReference type="InterPro" id="IPR001496">
    <property type="entry name" value="SOCS_box"/>
</dbReference>
<organism evidence="5 6">
    <name type="scientific">Elysia chlorotica</name>
    <name type="common">Eastern emerald elysia</name>
    <name type="synonym">Sea slug</name>
    <dbReference type="NCBI Taxonomy" id="188477"/>
    <lineage>
        <taxon>Eukaryota</taxon>
        <taxon>Metazoa</taxon>
        <taxon>Spiralia</taxon>
        <taxon>Lophotrochozoa</taxon>
        <taxon>Mollusca</taxon>
        <taxon>Gastropoda</taxon>
        <taxon>Heterobranchia</taxon>
        <taxon>Euthyneura</taxon>
        <taxon>Panpulmonata</taxon>
        <taxon>Sacoglossa</taxon>
        <taxon>Placobranchoidea</taxon>
        <taxon>Plakobranchidae</taxon>
        <taxon>Elysia</taxon>
    </lineage>
</organism>
<dbReference type="InterPro" id="IPR036770">
    <property type="entry name" value="Ankyrin_rpt-contain_sf"/>
</dbReference>
<dbReference type="AlphaFoldDB" id="A0A3S1B4S3"/>
<dbReference type="GO" id="GO:1904355">
    <property type="term" value="P:positive regulation of telomere capping"/>
    <property type="evidence" value="ECO:0007669"/>
    <property type="project" value="TreeGrafter"/>
</dbReference>
<dbReference type="CDD" id="cd03716">
    <property type="entry name" value="SOCS_ASB_like"/>
    <property type="match status" value="1"/>
</dbReference>
<feature type="repeat" description="ANK" evidence="3">
    <location>
        <begin position="75"/>
        <end position="107"/>
    </location>
</feature>
<dbReference type="GO" id="GO:0035556">
    <property type="term" value="P:intracellular signal transduction"/>
    <property type="evidence" value="ECO:0007669"/>
    <property type="project" value="InterPro"/>
</dbReference>
<dbReference type="SMART" id="SM00969">
    <property type="entry name" value="SOCS_box"/>
    <property type="match status" value="1"/>
</dbReference>
<feature type="repeat" description="ANK" evidence="3">
    <location>
        <begin position="174"/>
        <end position="209"/>
    </location>
</feature>
<evidence type="ECO:0000256" key="3">
    <source>
        <dbReference type="PROSITE-ProRule" id="PRU00023"/>
    </source>
</evidence>
<dbReference type="InterPro" id="IPR002110">
    <property type="entry name" value="Ankyrin_rpt"/>
</dbReference>
<dbReference type="PANTHER" id="PTHR24180">
    <property type="entry name" value="CYCLIN-DEPENDENT KINASE INHIBITOR 2C-RELATED"/>
    <property type="match status" value="1"/>
</dbReference>
<dbReference type="SMART" id="SM00248">
    <property type="entry name" value="ANK"/>
    <property type="match status" value="7"/>
</dbReference>
<comment type="caution">
    <text evidence="5">The sequence shown here is derived from an EMBL/GenBank/DDBJ whole genome shotgun (WGS) entry which is preliminary data.</text>
</comment>
<keyword evidence="1" id="KW-0677">Repeat</keyword>
<reference evidence="5 6" key="1">
    <citation type="submission" date="2019-01" db="EMBL/GenBank/DDBJ databases">
        <title>A draft genome assembly of the solar-powered sea slug Elysia chlorotica.</title>
        <authorList>
            <person name="Cai H."/>
            <person name="Li Q."/>
            <person name="Fang X."/>
            <person name="Li J."/>
            <person name="Curtis N.E."/>
            <person name="Altenburger A."/>
            <person name="Shibata T."/>
            <person name="Feng M."/>
            <person name="Maeda T."/>
            <person name="Schwartz J.A."/>
            <person name="Shigenobu S."/>
            <person name="Lundholm N."/>
            <person name="Nishiyama T."/>
            <person name="Yang H."/>
            <person name="Hasebe M."/>
            <person name="Li S."/>
            <person name="Pierce S.K."/>
            <person name="Wang J."/>
        </authorList>
    </citation>
    <scope>NUCLEOTIDE SEQUENCE [LARGE SCALE GENOMIC DNA]</scope>
    <source>
        <strain evidence="5">EC2010</strain>
        <tissue evidence="5">Whole organism of an adult</tissue>
    </source>
</reference>
<dbReference type="PANTHER" id="PTHR24180:SF45">
    <property type="entry name" value="POLY [ADP-RIBOSE] POLYMERASE TANKYRASE"/>
    <property type="match status" value="1"/>
</dbReference>
<dbReference type="InterPro" id="IPR036036">
    <property type="entry name" value="SOCS_box-like_dom_sf"/>
</dbReference>
<dbReference type="Gene3D" id="1.10.750.20">
    <property type="entry name" value="SOCS box"/>
    <property type="match status" value="1"/>
</dbReference>
<proteinExistence type="predicted"/>
<gene>
    <name evidence="5" type="ORF">EGW08_020290</name>
</gene>
<evidence type="ECO:0000259" key="4">
    <source>
        <dbReference type="PROSITE" id="PS50225"/>
    </source>
</evidence>
<dbReference type="PROSITE" id="PS50297">
    <property type="entry name" value="ANK_REP_REGION"/>
    <property type="match status" value="4"/>
</dbReference>
<dbReference type="GO" id="GO:0005737">
    <property type="term" value="C:cytoplasm"/>
    <property type="evidence" value="ECO:0007669"/>
    <property type="project" value="TreeGrafter"/>
</dbReference>
<dbReference type="GO" id="GO:0090263">
    <property type="term" value="P:positive regulation of canonical Wnt signaling pathway"/>
    <property type="evidence" value="ECO:0007669"/>
    <property type="project" value="TreeGrafter"/>
</dbReference>
<accession>A0A3S1B4S3</accession>
<dbReference type="GO" id="GO:0003950">
    <property type="term" value="F:NAD+ poly-ADP-ribosyltransferase activity"/>
    <property type="evidence" value="ECO:0007669"/>
    <property type="project" value="TreeGrafter"/>
</dbReference>
<dbReference type="Pfam" id="PF07525">
    <property type="entry name" value="SOCS_box"/>
    <property type="match status" value="1"/>
</dbReference>
<dbReference type="GO" id="GO:0070198">
    <property type="term" value="P:protein localization to chromosome, telomeric region"/>
    <property type="evidence" value="ECO:0007669"/>
    <property type="project" value="TreeGrafter"/>
</dbReference>
<sequence>MDALYSSPQFRPSLPPKLVDIPEFEHDAFKAVRQGSFDLLEKFLNDGFDINTKHEEILGDQIYCIKWFVRPIRLKKYSLLHMATIHADKEMLEYLISKGADVNQMDQNGFTPVSVAAAIHRPDIVDCLIQAGADLNAQSISGRTPLIQAITTQDAPIVTMLLAAGADPNLEDMKGTTPLNTAMMIVETKNVDILQALLDGGCDIEKENKMGATALMTAVGLGKHEAARVLLDAGANVNKVDANGKSVFQFAIGPKMGTMLINRGAYFDFVDKNGYRALDWAAHVGHVTMLRLLLGMDCKRPSLDIMRVPRVIQVMDSIPIFSTWIKQELGQPRNLKRICRGAIRDLLGPSGLTQVDKLPIPRLMKDFLLGMKFDLSFEGISMDRLHITAGGEGLQFMAMGGNRPMPSSMFHVPPVVNEAAQVQ</sequence>
<dbReference type="Pfam" id="PF12796">
    <property type="entry name" value="Ank_2"/>
    <property type="match status" value="2"/>
</dbReference>
<dbReference type="GO" id="GO:0005634">
    <property type="term" value="C:nucleus"/>
    <property type="evidence" value="ECO:0007669"/>
    <property type="project" value="TreeGrafter"/>
</dbReference>
<evidence type="ECO:0000256" key="2">
    <source>
        <dbReference type="ARBA" id="ARBA00023043"/>
    </source>
</evidence>
<dbReference type="InterPro" id="IPR051637">
    <property type="entry name" value="Ank_repeat_dom-contain_49"/>
</dbReference>
<dbReference type="STRING" id="188477.A0A3S1B4S3"/>
<keyword evidence="2 3" id="KW-0040">ANK repeat</keyword>
<feature type="domain" description="SOCS box" evidence="4">
    <location>
        <begin position="331"/>
        <end position="374"/>
    </location>
</feature>
<evidence type="ECO:0000313" key="5">
    <source>
        <dbReference type="EMBL" id="RUS71947.1"/>
    </source>
</evidence>
<feature type="repeat" description="ANK" evidence="3">
    <location>
        <begin position="210"/>
        <end position="242"/>
    </location>
</feature>
<evidence type="ECO:0000313" key="6">
    <source>
        <dbReference type="Proteomes" id="UP000271974"/>
    </source>
</evidence>